<evidence type="ECO:0000313" key="3">
    <source>
        <dbReference type="EMBL" id="TCV93202.1"/>
    </source>
</evidence>
<feature type="transmembrane region" description="Helical" evidence="2">
    <location>
        <begin position="399"/>
        <end position="417"/>
    </location>
</feature>
<keyword evidence="2" id="KW-1133">Transmembrane helix</keyword>
<keyword evidence="2" id="KW-0812">Transmembrane</keyword>
<dbReference type="CDD" id="cd06257">
    <property type="entry name" value="DnaJ"/>
    <property type="match status" value="1"/>
</dbReference>
<organism evidence="3 4">
    <name type="scientific">Luteibacter rhizovicinus</name>
    <dbReference type="NCBI Taxonomy" id="242606"/>
    <lineage>
        <taxon>Bacteria</taxon>
        <taxon>Pseudomonadati</taxon>
        <taxon>Pseudomonadota</taxon>
        <taxon>Gammaproteobacteria</taxon>
        <taxon>Lysobacterales</taxon>
        <taxon>Rhodanobacteraceae</taxon>
        <taxon>Luteibacter</taxon>
    </lineage>
</organism>
<dbReference type="InterPro" id="IPR036869">
    <property type="entry name" value="J_dom_sf"/>
</dbReference>
<evidence type="ECO:0000313" key="4">
    <source>
        <dbReference type="Proteomes" id="UP000295645"/>
    </source>
</evidence>
<name>A0A4R3YLY7_9GAMM</name>
<accession>A0A4R3YLY7</accession>
<feature type="transmembrane region" description="Helical" evidence="2">
    <location>
        <begin position="302"/>
        <end position="321"/>
    </location>
</feature>
<sequence>MTGSWWDVLGIAPTADMREIKRAYGTRLKQCRPEDDPQGFARLREAYEGLIAHFGTTHSRSTRAMPVRELAASTPEYASSENAEAIALPVRASPYDVAGLLMAEARKEHVSWPSFEMWLRARDDLLPLDFKAAVSRVLVRRLTEEDIPARQAIEIFAGFFDWDDYASQRRFAIEGIDLHGLETRLATRNLGEWLENERDDETVRRLVMLRRHTNGWRARWLVKSKRYRDDGMAALARAIGHYGYTAVGNVVGSDTLAFWERVSATRPNWLQVWMLAPVISTAIALAALFASARVFAPDPLGGAPIIFIMAIPAILLLAFAVNIGGRLWHQQGAAWFDRQRMAVAARLGVTPRHRPILIAITLFAISWAGWYWPGGFVSWPYYLLICILLAPAASDRIRLLGCMVLGILALGAMNSSTHSGKPAAAIVLGVLWTGRYLHGFTRRWRATSKLSETAVILILGTVVVFAMIAIVR</sequence>
<dbReference type="RefSeq" id="WP_132144822.1">
    <property type="nucleotide sequence ID" value="NZ_SMCS01000005.1"/>
</dbReference>
<dbReference type="OrthoDB" id="5524449at2"/>
<feature type="transmembrane region" description="Helical" evidence="2">
    <location>
        <begin position="453"/>
        <end position="471"/>
    </location>
</feature>
<keyword evidence="1" id="KW-0143">Chaperone</keyword>
<dbReference type="AlphaFoldDB" id="A0A4R3YLY7"/>
<dbReference type="Proteomes" id="UP000295645">
    <property type="component" value="Unassembled WGS sequence"/>
</dbReference>
<dbReference type="Gene3D" id="1.10.287.110">
    <property type="entry name" value="DnaJ domain"/>
    <property type="match status" value="1"/>
</dbReference>
<feature type="transmembrane region" description="Helical" evidence="2">
    <location>
        <begin position="272"/>
        <end position="296"/>
    </location>
</feature>
<keyword evidence="2" id="KW-0472">Membrane</keyword>
<dbReference type="InterPro" id="IPR001623">
    <property type="entry name" value="DnaJ_domain"/>
</dbReference>
<evidence type="ECO:0000256" key="2">
    <source>
        <dbReference type="SAM" id="Phobius"/>
    </source>
</evidence>
<feature type="transmembrane region" description="Helical" evidence="2">
    <location>
        <begin position="423"/>
        <end position="441"/>
    </location>
</feature>
<reference evidence="3 4" key="1">
    <citation type="submission" date="2019-03" db="EMBL/GenBank/DDBJ databases">
        <title>Above-ground endophytic microbial communities from plants in different locations in the United States.</title>
        <authorList>
            <person name="Frank C."/>
        </authorList>
    </citation>
    <scope>NUCLEOTIDE SEQUENCE [LARGE SCALE GENOMIC DNA]</scope>
    <source>
        <strain evidence="3 4">LP_13_YM</strain>
    </source>
</reference>
<gene>
    <name evidence="3" type="ORF">EC912_10562</name>
</gene>
<proteinExistence type="predicted"/>
<evidence type="ECO:0008006" key="5">
    <source>
        <dbReference type="Google" id="ProtNLM"/>
    </source>
</evidence>
<protein>
    <recommendedName>
        <fullName evidence="5">J domain-containing protein</fullName>
    </recommendedName>
</protein>
<evidence type="ECO:0000256" key="1">
    <source>
        <dbReference type="ARBA" id="ARBA00023186"/>
    </source>
</evidence>
<comment type="caution">
    <text evidence="3">The sequence shown here is derived from an EMBL/GenBank/DDBJ whole genome shotgun (WGS) entry which is preliminary data.</text>
</comment>
<keyword evidence="4" id="KW-1185">Reference proteome</keyword>
<dbReference type="SUPFAM" id="SSF46565">
    <property type="entry name" value="Chaperone J-domain"/>
    <property type="match status" value="1"/>
</dbReference>
<dbReference type="EMBL" id="SMCS01000005">
    <property type="protein sequence ID" value="TCV93202.1"/>
    <property type="molecule type" value="Genomic_DNA"/>
</dbReference>